<evidence type="ECO:0000313" key="3">
    <source>
        <dbReference type="Proteomes" id="UP001153555"/>
    </source>
</evidence>
<feature type="transmembrane region" description="Helical" evidence="1">
    <location>
        <begin position="175"/>
        <end position="197"/>
    </location>
</feature>
<dbReference type="PANTHER" id="PTHR31061">
    <property type="entry name" value="LD22376P"/>
    <property type="match status" value="1"/>
</dbReference>
<dbReference type="EMBL" id="CACSLK010003174">
    <property type="protein sequence ID" value="CAA0809110.1"/>
    <property type="molecule type" value="Genomic_DNA"/>
</dbReference>
<dbReference type="PANTHER" id="PTHR31061:SF5">
    <property type="entry name" value="HEPARAN-ALPHA-GLUCOSAMINIDE N-ACETYLTRANSFERASE CATALYTIC DOMAIN-CONTAINING PROTEIN"/>
    <property type="match status" value="1"/>
</dbReference>
<comment type="caution">
    <text evidence="2">The sequence shown here is derived from an EMBL/GenBank/DDBJ whole genome shotgun (WGS) entry which is preliminary data.</text>
</comment>
<keyword evidence="1" id="KW-0472">Membrane</keyword>
<dbReference type="Proteomes" id="UP001153555">
    <property type="component" value="Unassembled WGS sequence"/>
</dbReference>
<organism evidence="2 3">
    <name type="scientific">Striga hermonthica</name>
    <name type="common">Purple witchweed</name>
    <name type="synonym">Buchnera hermonthica</name>
    <dbReference type="NCBI Taxonomy" id="68872"/>
    <lineage>
        <taxon>Eukaryota</taxon>
        <taxon>Viridiplantae</taxon>
        <taxon>Streptophyta</taxon>
        <taxon>Embryophyta</taxon>
        <taxon>Tracheophyta</taxon>
        <taxon>Spermatophyta</taxon>
        <taxon>Magnoliopsida</taxon>
        <taxon>eudicotyledons</taxon>
        <taxon>Gunneridae</taxon>
        <taxon>Pentapetalae</taxon>
        <taxon>asterids</taxon>
        <taxon>lamiids</taxon>
        <taxon>Lamiales</taxon>
        <taxon>Orobanchaceae</taxon>
        <taxon>Buchnereae</taxon>
        <taxon>Striga</taxon>
    </lineage>
</organism>
<keyword evidence="1" id="KW-0812">Transmembrane</keyword>
<gene>
    <name evidence="2" type="ORF">SHERM_11313</name>
</gene>
<reference evidence="2" key="1">
    <citation type="submission" date="2019-12" db="EMBL/GenBank/DDBJ databases">
        <authorList>
            <person name="Scholes J."/>
        </authorList>
    </citation>
    <scope>NUCLEOTIDE SEQUENCE</scope>
</reference>
<evidence type="ECO:0000313" key="2">
    <source>
        <dbReference type="EMBL" id="CAA0809110.1"/>
    </source>
</evidence>
<dbReference type="AlphaFoldDB" id="A0A9N7MKJ2"/>
<name>A0A9N7MKJ2_STRHE</name>
<evidence type="ECO:0000256" key="1">
    <source>
        <dbReference type="SAM" id="Phobius"/>
    </source>
</evidence>
<dbReference type="OrthoDB" id="2149840at2759"/>
<keyword evidence="1" id="KW-1133">Transmembrane helix</keyword>
<proteinExistence type="predicted"/>
<accession>A0A9N7MKJ2</accession>
<keyword evidence="3" id="KW-1185">Reference proteome</keyword>
<feature type="transmembrane region" description="Helical" evidence="1">
    <location>
        <begin position="136"/>
        <end position="154"/>
    </location>
</feature>
<sequence length="289" mass="32333">MKATEHGGDKVTTGAWSTCDGYQATKLSRACSVFALPKTEQSLGLEAAVEAAIQFLNKAVKPILVGGPQLRVAPATPLSSRQMLARISRFDFALRKITLRTLKLLFWGILLQGGYSHAPDHLTYGVDMNKIRWFDILQRIALVYFVVALIETLTTKLKSTSLEPDRCSIFTAYKWQLMGGFVTFVIYMVTTFSLYVLDWSFVVYHDQKPEKFNISTASLEKNSRSWSRSRTPLRSLSRPRADLGRGLALEVVAGNSLALEGIDEGCYEHGALAYLLLGMLVRFLKLKRI</sequence>
<protein>
    <submittedName>
        <fullName evidence="2">Uncharacterized protein</fullName>
    </submittedName>
</protein>